<evidence type="ECO:0000256" key="4">
    <source>
        <dbReference type="ARBA" id="ARBA00023125"/>
    </source>
</evidence>
<dbReference type="Pfam" id="PF00072">
    <property type="entry name" value="Response_reg"/>
    <property type="match status" value="1"/>
</dbReference>
<keyword evidence="3" id="KW-0805">Transcription regulation</keyword>
<evidence type="ECO:0000256" key="7">
    <source>
        <dbReference type="PROSITE-ProRule" id="PRU01091"/>
    </source>
</evidence>
<gene>
    <name evidence="10" type="primary">walR_2</name>
    <name evidence="10" type="ORF">ENKNEFLB_03678</name>
</gene>
<feature type="DNA-binding region" description="OmpR/PhoB-type" evidence="7">
    <location>
        <begin position="126"/>
        <end position="225"/>
    </location>
</feature>
<evidence type="ECO:0000256" key="6">
    <source>
        <dbReference type="PROSITE-ProRule" id="PRU00169"/>
    </source>
</evidence>
<keyword evidence="5" id="KW-0804">Transcription</keyword>
<name>A0ABX8EL65_9ACTN</name>
<dbReference type="PANTHER" id="PTHR48111:SF21">
    <property type="entry name" value="DNA-BINDING DUAL MASTER TRANSCRIPTIONAL REGULATOR RPAA"/>
    <property type="match status" value="1"/>
</dbReference>
<dbReference type="PROSITE" id="PS51755">
    <property type="entry name" value="OMPR_PHOB"/>
    <property type="match status" value="1"/>
</dbReference>
<dbReference type="SMART" id="SM00448">
    <property type="entry name" value="REC"/>
    <property type="match status" value="1"/>
</dbReference>
<keyword evidence="4 7" id="KW-0238">DNA-binding</keyword>
<dbReference type="InterPro" id="IPR039420">
    <property type="entry name" value="WalR-like"/>
</dbReference>
<reference evidence="10 11" key="1">
    <citation type="submission" date="2021-05" db="EMBL/GenBank/DDBJ databases">
        <title>Complete genome of Nocardioides aquaticus KCTC 9944T isolated from meromictic and hypersaline Ekho Lake, Antarctica.</title>
        <authorList>
            <person name="Hwang K."/>
            <person name="Kim K.M."/>
            <person name="Choe H."/>
        </authorList>
    </citation>
    <scope>NUCLEOTIDE SEQUENCE [LARGE SCALE GENOMIC DNA]</scope>
    <source>
        <strain evidence="10 11">KCTC 9944</strain>
    </source>
</reference>
<dbReference type="EMBL" id="CP075371">
    <property type="protein sequence ID" value="QVT81270.1"/>
    <property type="molecule type" value="Genomic_DNA"/>
</dbReference>
<keyword evidence="2" id="KW-0902">Two-component regulatory system</keyword>
<proteinExistence type="predicted"/>
<dbReference type="RefSeq" id="WP_214056661.1">
    <property type="nucleotide sequence ID" value="NZ_BAAAHS010000053.1"/>
</dbReference>
<feature type="modified residue" description="4-aspartylphosphate" evidence="6">
    <location>
        <position position="53"/>
    </location>
</feature>
<dbReference type="InterPro" id="IPR036388">
    <property type="entry name" value="WH-like_DNA-bd_sf"/>
</dbReference>
<dbReference type="InterPro" id="IPR001789">
    <property type="entry name" value="Sig_transdc_resp-reg_receiver"/>
</dbReference>
<dbReference type="CDD" id="cd17574">
    <property type="entry name" value="REC_OmpR"/>
    <property type="match status" value="1"/>
</dbReference>
<evidence type="ECO:0000256" key="2">
    <source>
        <dbReference type="ARBA" id="ARBA00023012"/>
    </source>
</evidence>
<sequence length="226" mass="24756">MASRALLVEDDEDMAAVVGLTLRGAGLEVCHESLGHAALRRLDHEPPDLVVLDLMLPDMDGLDVCRRVRARSDVPIIIITARDSLADVVTGLEAGADDYLTKPFEAPELVARARALARRSAASAPDPEIAVGDVVIDAVAHRVRKAGRDVDLTVTEFRLLHELARHRGQALSRQQLLTLVWGYDHLGDSRVVDMAVRRLRAKVDDDAGRPSLVTTVRGVGYRLDRR</sequence>
<keyword evidence="1 6" id="KW-0597">Phosphoprotein</keyword>
<dbReference type="PROSITE" id="PS50110">
    <property type="entry name" value="RESPONSE_REGULATORY"/>
    <property type="match status" value="1"/>
</dbReference>
<dbReference type="Gene3D" id="1.10.10.10">
    <property type="entry name" value="Winged helix-like DNA-binding domain superfamily/Winged helix DNA-binding domain"/>
    <property type="match status" value="1"/>
</dbReference>
<dbReference type="Gene3D" id="6.10.250.690">
    <property type="match status" value="1"/>
</dbReference>
<dbReference type="InterPro" id="IPR016032">
    <property type="entry name" value="Sig_transdc_resp-reg_C-effctor"/>
</dbReference>
<evidence type="ECO:0000256" key="3">
    <source>
        <dbReference type="ARBA" id="ARBA00023015"/>
    </source>
</evidence>
<keyword evidence="11" id="KW-1185">Reference proteome</keyword>
<dbReference type="Pfam" id="PF00486">
    <property type="entry name" value="Trans_reg_C"/>
    <property type="match status" value="1"/>
</dbReference>
<feature type="domain" description="Response regulatory" evidence="8">
    <location>
        <begin position="4"/>
        <end position="117"/>
    </location>
</feature>
<organism evidence="10 11">
    <name type="scientific">Nocardioides aquaticus</name>
    <dbReference type="NCBI Taxonomy" id="160826"/>
    <lineage>
        <taxon>Bacteria</taxon>
        <taxon>Bacillati</taxon>
        <taxon>Actinomycetota</taxon>
        <taxon>Actinomycetes</taxon>
        <taxon>Propionibacteriales</taxon>
        <taxon>Nocardioidaceae</taxon>
        <taxon>Nocardioides</taxon>
    </lineage>
</organism>
<feature type="domain" description="OmpR/PhoB-type" evidence="9">
    <location>
        <begin position="126"/>
        <end position="225"/>
    </location>
</feature>
<evidence type="ECO:0000313" key="11">
    <source>
        <dbReference type="Proteomes" id="UP000679307"/>
    </source>
</evidence>
<dbReference type="Proteomes" id="UP000679307">
    <property type="component" value="Chromosome"/>
</dbReference>
<dbReference type="InterPro" id="IPR001867">
    <property type="entry name" value="OmpR/PhoB-type_DNA-bd"/>
</dbReference>
<dbReference type="Gene3D" id="3.40.50.2300">
    <property type="match status" value="1"/>
</dbReference>
<dbReference type="SUPFAM" id="SSF52172">
    <property type="entry name" value="CheY-like"/>
    <property type="match status" value="1"/>
</dbReference>
<evidence type="ECO:0000313" key="10">
    <source>
        <dbReference type="EMBL" id="QVT81270.1"/>
    </source>
</evidence>
<evidence type="ECO:0000259" key="8">
    <source>
        <dbReference type="PROSITE" id="PS50110"/>
    </source>
</evidence>
<evidence type="ECO:0000256" key="1">
    <source>
        <dbReference type="ARBA" id="ARBA00022553"/>
    </source>
</evidence>
<evidence type="ECO:0000256" key="5">
    <source>
        <dbReference type="ARBA" id="ARBA00023163"/>
    </source>
</evidence>
<accession>A0ABX8EL65</accession>
<dbReference type="SMART" id="SM00862">
    <property type="entry name" value="Trans_reg_C"/>
    <property type="match status" value="1"/>
</dbReference>
<evidence type="ECO:0000259" key="9">
    <source>
        <dbReference type="PROSITE" id="PS51755"/>
    </source>
</evidence>
<dbReference type="CDD" id="cd00383">
    <property type="entry name" value="trans_reg_C"/>
    <property type="match status" value="1"/>
</dbReference>
<protein>
    <submittedName>
        <fullName evidence="10">Transcriptional regulatory protein WalR</fullName>
    </submittedName>
</protein>
<dbReference type="PANTHER" id="PTHR48111">
    <property type="entry name" value="REGULATOR OF RPOS"/>
    <property type="match status" value="1"/>
</dbReference>
<dbReference type="InterPro" id="IPR011006">
    <property type="entry name" value="CheY-like_superfamily"/>
</dbReference>
<dbReference type="SUPFAM" id="SSF46894">
    <property type="entry name" value="C-terminal effector domain of the bipartite response regulators"/>
    <property type="match status" value="1"/>
</dbReference>